<reference evidence="1 2" key="1">
    <citation type="submission" date="2018-06" db="EMBL/GenBank/DDBJ databases">
        <title>Genomic Encyclopedia of Archaeal and Bacterial Type Strains, Phase II (KMG-II): from individual species to whole genera.</title>
        <authorList>
            <person name="Goeker M."/>
        </authorList>
    </citation>
    <scope>NUCLEOTIDE SEQUENCE [LARGE SCALE GENOMIC DNA]</scope>
    <source>
        <strain evidence="1 2">DSM 23241</strain>
    </source>
</reference>
<proteinExistence type="predicted"/>
<dbReference type="OrthoDB" id="792423at2"/>
<dbReference type="GO" id="GO:0019825">
    <property type="term" value="F:oxygen binding"/>
    <property type="evidence" value="ECO:0007669"/>
    <property type="project" value="InterPro"/>
</dbReference>
<dbReference type="InterPro" id="IPR012292">
    <property type="entry name" value="Globin/Proto"/>
</dbReference>
<accession>A0A2W7SFX9</accession>
<dbReference type="Gene3D" id="1.10.490.10">
    <property type="entry name" value="Globins"/>
    <property type="match status" value="1"/>
</dbReference>
<dbReference type="EMBL" id="QKZV01000001">
    <property type="protein sequence ID" value="PZX65817.1"/>
    <property type="molecule type" value="Genomic_DNA"/>
</dbReference>
<name>A0A2W7SFX9_9BACT</name>
<gene>
    <name evidence="1" type="ORF">LX80_00310</name>
</gene>
<sequence>MKKAKITLLVAFLGIVLALGISCKKSNSAPNMPQTLYDSLGGTAMVPDPAMQGAMIEKGRLGIRSVVDSAIFVIAADTSINSYFKVLLQEVSSGNLSGFNALSKNLTDFFCVATGAKNFSYTGKDMVSAHNPATNPRMNGKAMNDDFDSFVADVVIAAKKNGLPDYLIARLGTIINSVRSQVVQA</sequence>
<dbReference type="PROSITE" id="PS51257">
    <property type="entry name" value="PROKAR_LIPOPROTEIN"/>
    <property type="match status" value="1"/>
</dbReference>
<dbReference type="RefSeq" id="WP_111293272.1">
    <property type="nucleotide sequence ID" value="NZ_QKZV01000001.1"/>
</dbReference>
<dbReference type="AlphaFoldDB" id="A0A2W7SFX9"/>
<organism evidence="1 2">
    <name type="scientific">Hydrotalea sandarakina</name>
    <dbReference type="NCBI Taxonomy" id="1004304"/>
    <lineage>
        <taxon>Bacteria</taxon>
        <taxon>Pseudomonadati</taxon>
        <taxon>Bacteroidota</taxon>
        <taxon>Chitinophagia</taxon>
        <taxon>Chitinophagales</taxon>
        <taxon>Chitinophagaceae</taxon>
        <taxon>Hydrotalea</taxon>
    </lineage>
</organism>
<evidence type="ECO:0008006" key="3">
    <source>
        <dbReference type="Google" id="ProtNLM"/>
    </source>
</evidence>
<protein>
    <recommendedName>
        <fullName evidence="3">Group 1 truncated hemoglobin</fullName>
    </recommendedName>
</protein>
<comment type="caution">
    <text evidence="1">The sequence shown here is derived from an EMBL/GenBank/DDBJ whole genome shotgun (WGS) entry which is preliminary data.</text>
</comment>
<dbReference type="Proteomes" id="UP000249720">
    <property type="component" value="Unassembled WGS sequence"/>
</dbReference>
<evidence type="ECO:0000313" key="1">
    <source>
        <dbReference type="EMBL" id="PZX65817.1"/>
    </source>
</evidence>
<evidence type="ECO:0000313" key="2">
    <source>
        <dbReference type="Proteomes" id="UP000249720"/>
    </source>
</evidence>
<dbReference type="GO" id="GO:0020037">
    <property type="term" value="F:heme binding"/>
    <property type="evidence" value="ECO:0007669"/>
    <property type="project" value="InterPro"/>
</dbReference>
<keyword evidence="2" id="KW-1185">Reference proteome</keyword>